<evidence type="ECO:0000313" key="18">
    <source>
        <dbReference type="EMBL" id="MBC8595455.1"/>
    </source>
</evidence>
<dbReference type="GO" id="GO:0033202">
    <property type="term" value="C:DNA helicase complex"/>
    <property type="evidence" value="ECO:0007669"/>
    <property type="project" value="TreeGrafter"/>
</dbReference>
<dbReference type="Gene3D" id="3.40.50.300">
    <property type="entry name" value="P-loop containing nucleotide triphosphate hydrolases"/>
    <property type="match status" value="4"/>
</dbReference>
<evidence type="ECO:0000256" key="12">
    <source>
        <dbReference type="ARBA" id="ARBA00034617"/>
    </source>
</evidence>
<evidence type="ECO:0000256" key="2">
    <source>
        <dbReference type="ARBA" id="ARBA00022722"/>
    </source>
</evidence>
<comment type="similarity">
    <text evidence="1">Belongs to the helicase family. UvrD subfamily.</text>
</comment>
<dbReference type="Pfam" id="PF00580">
    <property type="entry name" value="UvrD-helicase"/>
    <property type="match status" value="1"/>
</dbReference>
<dbReference type="PANTHER" id="PTHR11070:SF48">
    <property type="entry name" value="ATP-DEPENDENT HELICASE_NUCLEASE SUBUNIT A"/>
    <property type="match status" value="1"/>
</dbReference>
<keyword evidence="10" id="KW-0234">DNA repair</keyword>
<evidence type="ECO:0000313" key="19">
    <source>
        <dbReference type="Proteomes" id="UP000647416"/>
    </source>
</evidence>
<dbReference type="Pfam" id="PF12705">
    <property type="entry name" value="PDDEXK_1"/>
    <property type="match status" value="1"/>
</dbReference>
<evidence type="ECO:0000256" key="7">
    <source>
        <dbReference type="ARBA" id="ARBA00022839"/>
    </source>
</evidence>
<dbReference type="InterPro" id="IPR014017">
    <property type="entry name" value="DNA_helicase_UvrD-like_C"/>
</dbReference>
<sequence length="1177" mass="134690">MWTNDQQNAIDAPVSNLLVTAAAGSGKTAVMAERIVKRILSGDGVDVDKLLVVTFTNAAASEIKERIHLKILEQLDKNGNSALLNRQLALIDNASICTIHSFCLKLIKENFNALGIDPDVKTGDTNQVARLLDTAVDNVFGSYYDENDENFLHLIKLYSPKTDKRFAEIIKMIYNFSRTMPSPEKWRKSLCETYADKKTEEHKKILFEKCKIALNHSVKLYEKIFAVFRNHDVTSALIDFVSAEKEFYVNLISRLGNWQNAFEYVQNTSFPRLSPKISKENDKTVMEEINALRTEAKEARKMCALVFDCGEDEIFSDFEKYTPYVQKLIEIVDKTDAEFVRLKREKNIIDFSDYEHLTLKILKNDDGTRSKLAEEISKNYAEIYVDEYQDCNEIQDEIFSLVSNGKNVFMVGDVKQSIYKFRDAAPMIFKNKIDTFSPFDKDNYNENVKIKLSKNFRSRKTVLDGVNVLFSKIMSDDVGEMNYTKDDFLYENENEFYGDDLYKKITVNVIEYEKNYVSEDDEETAEADKCTMEANFTAGEIERLVNDENAVVYDKSIGKKRRITYRDIVVLMRAKGDGAVFENAFSARGIPCFSESGGEYYETSEIKTLLCLAKVSLNPLDDIEITAVMRSGIYKFNDEELLTIRLCLKDTYFYDAMVKYAKLNSNKLAEKISNFLGELNRFSEAAKHMPSDEFFRLLVRKTDYLSYVGTLKNAGQKKANIRALFYKAECFEKTAYKGIFNFLRFVDDITLKKSDGDAPKIVSENDNVVRIMTIHKSKGLEFGAVFLCQCAKKINFRDTSGAILLHKSLGLGLNFVDYEKRFSYPAITKKAIAEKMTLETLSEEERILYVALTRAKEKLYISACTDNAQKKIENFNEILKLYNDTNNVPIVLTKGAKCYLDWIIPSLIRHFDENGDIFELNIIPSHTVEILDNAETTAETDFFGKFENVPNEFSDFVEKRLSYEYAYKSAQEFPSLLTVTELKRLLSENDDGYNIYEENILPSPEFLEEEKISAAHKGTLMHFAMQKIDFSDADSAGAVECQISKLCSDGLLTSAEAECIDCEKIVRFANSEIGEQIKNSAVCEREFSFKIPVKLSEIFDTGAQDVIIVQGAIDLFFEESDGSVVLIDYKTDRVKNAEKIREKYEIQLKFYKTALETILKKRVSKTMIYLFDTGEFI</sequence>
<dbReference type="PANTHER" id="PTHR11070">
    <property type="entry name" value="UVRD / RECB / PCRA DNA HELICASE FAMILY MEMBER"/>
    <property type="match status" value="1"/>
</dbReference>
<evidence type="ECO:0000256" key="9">
    <source>
        <dbReference type="ARBA" id="ARBA00023125"/>
    </source>
</evidence>
<dbReference type="Gene3D" id="1.10.10.160">
    <property type="match status" value="1"/>
</dbReference>
<dbReference type="Gene3D" id="3.90.320.10">
    <property type="match status" value="1"/>
</dbReference>
<dbReference type="GO" id="GO:0043138">
    <property type="term" value="F:3'-5' DNA helicase activity"/>
    <property type="evidence" value="ECO:0007669"/>
    <property type="project" value="UniProtKB-EC"/>
</dbReference>
<evidence type="ECO:0000256" key="5">
    <source>
        <dbReference type="ARBA" id="ARBA00022801"/>
    </source>
</evidence>
<dbReference type="SUPFAM" id="SSF52540">
    <property type="entry name" value="P-loop containing nucleoside triphosphate hydrolases"/>
    <property type="match status" value="1"/>
</dbReference>
<keyword evidence="19" id="KW-1185">Reference proteome</keyword>
<evidence type="ECO:0000256" key="14">
    <source>
        <dbReference type="ARBA" id="ARBA00048988"/>
    </source>
</evidence>
<dbReference type="GO" id="GO:0006302">
    <property type="term" value="P:double-strand break repair"/>
    <property type="evidence" value="ECO:0007669"/>
    <property type="project" value="InterPro"/>
</dbReference>
<evidence type="ECO:0000256" key="8">
    <source>
        <dbReference type="ARBA" id="ARBA00022840"/>
    </source>
</evidence>
<dbReference type="InterPro" id="IPR038726">
    <property type="entry name" value="PDDEXK_AddAB-type"/>
</dbReference>
<keyword evidence="6 15" id="KW-0347">Helicase</keyword>
<dbReference type="AlphaFoldDB" id="A0A926ISE6"/>
<keyword evidence="11" id="KW-0413">Isomerase</keyword>
<keyword evidence="4" id="KW-0227">DNA damage</keyword>
<name>A0A926ISE6_9FIRM</name>
<reference evidence="18" key="1">
    <citation type="submission" date="2020-08" db="EMBL/GenBank/DDBJ databases">
        <title>Genome public.</title>
        <authorList>
            <person name="Liu C."/>
            <person name="Sun Q."/>
        </authorList>
    </citation>
    <scope>NUCLEOTIDE SEQUENCE</scope>
    <source>
        <strain evidence="18">NSJ-50</strain>
    </source>
</reference>
<dbReference type="InterPro" id="IPR011335">
    <property type="entry name" value="Restrct_endonuc-II-like"/>
</dbReference>
<keyword evidence="5 15" id="KW-0378">Hydrolase</keyword>
<evidence type="ECO:0000256" key="10">
    <source>
        <dbReference type="ARBA" id="ARBA00023204"/>
    </source>
</evidence>
<dbReference type="InterPro" id="IPR013986">
    <property type="entry name" value="DExx_box_DNA_helicase_dom_sf"/>
</dbReference>
<dbReference type="GO" id="GO:0004527">
    <property type="term" value="F:exonuclease activity"/>
    <property type="evidence" value="ECO:0007669"/>
    <property type="project" value="UniProtKB-KW"/>
</dbReference>
<comment type="caution">
    <text evidence="18">The sequence shown here is derived from an EMBL/GenBank/DDBJ whole genome shotgun (WGS) entry which is preliminary data.</text>
</comment>
<comment type="catalytic activity">
    <reaction evidence="14">
        <text>ATP + H2O = ADP + phosphate + H(+)</text>
        <dbReference type="Rhea" id="RHEA:13065"/>
        <dbReference type="ChEBI" id="CHEBI:15377"/>
        <dbReference type="ChEBI" id="CHEBI:15378"/>
        <dbReference type="ChEBI" id="CHEBI:30616"/>
        <dbReference type="ChEBI" id="CHEBI:43474"/>
        <dbReference type="ChEBI" id="CHEBI:456216"/>
        <dbReference type="EC" id="5.6.2.4"/>
    </reaction>
</comment>
<dbReference type="InterPro" id="IPR014152">
    <property type="entry name" value="AddA"/>
</dbReference>
<dbReference type="GO" id="GO:0003677">
    <property type="term" value="F:DNA binding"/>
    <property type="evidence" value="ECO:0007669"/>
    <property type="project" value="UniProtKB-KW"/>
</dbReference>
<feature type="binding site" evidence="15">
    <location>
        <begin position="21"/>
        <end position="28"/>
    </location>
    <ligand>
        <name>ATP</name>
        <dbReference type="ChEBI" id="CHEBI:30616"/>
    </ligand>
</feature>
<dbReference type="InterPro" id="IPR027417">
    <property type="entry name" value="P-loop_NTPase"/>
</dbReference>
<keyword evidence="7" id="KW-0269">Exonuclease</keyword>
<dbReference type="InterPro" id="IPR014016">
    <property type="entry name" value="UvrD-like_ATP-bd"/>
</dbReference>
<dbReference type="GO" id="GO:0000725">
    <property type="term" value="P:recombinational repair"/>
    <property type="evidence" value="ECO:0007669"/>
    <property type="project" value="TreeGrafter"/>
</dbReference>
<dbReference type="SUPFAM" id="SSF52980">
    <property type="entry name" value="Restriction endonuclease-like"/>
    <property type="match status" value="1"/>
</dbReference>
<dbReference type="PROSITE" id="PS51217">
    <property type="entry name" value="UVRD_HELICASE_CTER"/>
    <property type="match status" value="1"/>
</dbReference>
<evidence type="ECO:0000259" key="17">
    <source>
        <dbReference type="PROSITE" id="PS51217"/>
    </source>
</evidence>
<evidence type="ECO:0000256" key="1">
    <source>
        <dbReference type="ARBA" id="ARBA00009922"/>
    </source>
</evidence>
<evidence type="ECO:0000256" key="11">
    <source>
        <dbReference type="ARBA" id="ARBA00023235"/>
    </source>
</evidence>
<feature type="domain" description="UvrD-like helicase ATP-binding" evidence="16">
    <location>
        <begin position="1"/>
        <end position="459"/>
    </location>
</feature>
<dbReference type="RefSeq" id="WP_262431144.1">
    <property type="nucleotide sequence ID" value="NZ_JACRTE010000001.1"/>
</dbReference>
<feature type="domain" description="UvrD-like helicase C-terminal" evidence="17">
    <location>
        <begin position="495"/>
        <end position="779"/>
    </location>
</feature>
<gene>
    <name evidence="18" type="primary">addA</name>
    <name evidence="18" type="ORF">H8706_01035</name>
</gene>
<evidence type="ECO:0000256" key="15">
    <source>
        <dbReference type="PROSITE-ProRule" id="PRU00560"/>
    </source>
</evidence>
<dbReference type="InterPro" id="IPR000212">
    <property type="entry name" value="DNA_helicase_UvrD/REP"/>
</dbReference>
<dbReference type="InterPro" id="IPR011604">
    <property type="entry name" value="PDDEXK-like_dom_sf"/>
</dbReference>
<organism evidence="18 19">
    <name type="scientific">Qingrenia yutianensis</name>
    <dbReference type="NCBI Taxonomy" id="2763676"/>
    <lineage>
        <taxon>Bacteria</taxon>
        <taxon>Bacillati</taxon>
        <taxon>Bacillota</taxon>
        <taxon>Clostridia</taxon>
        <taxon>Eubacteriales</taxon>
        <taxon>Oscillospiraceae</taxon>
        <taxon>Qingrenia</taxon>
    </lineage>
</organism>
<dbReference type="GO" id="GO:0005829">
    <property type="term" value="C:cytosol"/>
    <property type="evidence" value="ECO:0007669"/>
    <property type="project" value="TreeGrafter"/>
</dbReference>
<dbReference type="NCBIfam" id="TIGR02785">
    <property type="entry name" value="addA_Gpos"/>
    <property type="match status" value="1"/>
</dbReference>
<keyword evidence="9" id="KW-0238">DNA-binding</keyword>
<protein>
    <recommendedName>
        <fullName evidence="13">DNA 3'-5' helicase</fullName>
        <ecNumber evidence="13">5.6.2.4</ecNumber>
    </recommendedName>
</protein>
<evidence type="ECO:0000256" key="6">
    <source>
        <dbReference type="ARBA" id="ARBA00022806"/>
    </source>
</evidence>
<keyword evidence="8 15" id="KW-0067">ATP-binding</keyword>
<dbReference type="EC" id="5.6.2.4" evidence="13"/>
<keyword evidence="3 15" id="KW-0547">Nucleotide-binding</keyword>
<accession>A0A926ISE6</accession>
<dbReference type="PROSITE" id="PS51198">
    <property type="entry name" value="UVRD_HELICASE_ATP_BIND"/>
    <property type="match status" value="1"/>
</dbReference>
<evidence type="ECO:0000256" key="13">
    <source>
        <dbReference type="ARBA" id="ARBA00034808"/>
    </source>
</evidence>
<evidence type="ECO:0000256" key="3">
    <source>
        <dbReference type="ARBA" id="ARBA00022741"/>
    </source>
</evidence>
<evidence type="ECO:0000259" key="16">
    <source>
        <dbReference type="PROSITE" id="PS51198"/>
    </source>
</evidence>
<keyword evidence="2" id="KW-0540">Nuclease</keyword>
<dbReference type="EMBL" id="JACRTE010000001">
    <property type="protein sequence ID" value="MBC8595455.1"/>
    <property type="molecule type" value="Genomic_DNA"/>
</dbReference>
<dbReference type="Proteomes" id="UP000647416">
    <property type="component" value="Unassembled WGS sequence"/>
</dbReference>
<evidence type="ECO:0000256" key="4">
    <source>
        <dbReference type="ARBA" id="ARBA00022763"/>
    </source>
</evidence>
<comment type="catalytic activity">
    <reaction evidence="12">
        <text>Couples ATP hydrolysis with the unwinding of duplex DNA by translocating in the 3'-5' direction.</text>
        <dbReference type="EC" id="5.6.2.4"/>
    </reaction>
</comment>
<proteinExistence type="inferred from homology"/>
<dbReference type="GO" id="GO:0005524">
    <property type="term" value="F:ATP binding"/>
    <property type="evidence" value="ECO:0007669"/>
    <property type="project" value="UniProtKB-UniRule"/>
</dbReference>
<dbReference type="Pfam" id="PF13361">
    <property type="entry name" value="UvrD_C"/>
    <property type="match status" value="1"/>
</dbReference>